<evidence type="ECO:0000313" key="2">
    <source>
        <dbReference type="EMBL" id="SMF52195.1"/>
    </source>
</evidence>
<dbReference type="InterPro" id="IPR046860">
    <property type="entry name" value="SnoaL_5"/>
</dbReference>
<gene>
    <name evidence="2" type="ORF">SAMN06296036_11639</name>
</gene>
<dbReference type="EMBL" id="FWZT01000016">
    <property type="protein sequence ID" value="SMF52195.1"/>
    <property type="molecule type" value="Genomic_DNA"/>
</dbReference>
<dbReference type="RefSeq" id="WP_132321836.1">
    <property type="nucleotide sequence ID" value="NZ_FWZT01000016.1"/>
</dbReference>
<sequence length="119" mass="13658">MDTETIGKKLVEYCNSGREMDGLSELYHPDAVSVEARAGEGREAHGLDQIKAKHEWWKDNMEVHSQEAKGPFPLDDRFAVVFTADITEKASQQRMKMEEVGLYTVREGKIVKEEFMYTM</sequence>
<dbReference type="SUPFAM" id="SSF54427">
    <property type="entry name" value="NTF2-like"/>
    <property type="match status" value="1"/>
</dbReference>
<keyword evidence="3" id="KW-1185">Reference proteome</keyword>
<evidence type="ECO:0000313" key="3">
    <source>
        <dbReference type="Proteomes" id="UP000192907"/>
    </source>
</evidence>
<evidence type="ECO:0000259" key="1">
    <source>
        <dbReference type="Pfam" id="PF20409"/>
    </source>
</evidence>
<dbReference type="Pfam" id="PF20409">
    <property type="entry name" value="SnoaL_5"/>
    <property type="match status" value="1"/>
</dbReference>
<reference evidence="3" key="1">
    <citation type="submission" date="2017-04" db="EMBL/GenBank/DDBJ databases">
        <authorList>
            <person name="Varghese N."/>
            <person name="Submissions S."/>
        </authorList>
    </citation>
    <scope>NUCLEOTIDE SEQUENCE [LARGE SCALE GENOMIC DNA]</scope>
    <source>
        <strain evidence="3">RKEM611</strain>
    </source>
</reference>
<dbReference type="STRING" id="1513793.SAMN06296036_11639"/>
<dbReference type="OrthoDB" id="5294410at2"/>
<dbReference type="Gene3D" id="3.10.450.50">
    <property type="match status" value="1"/>
</dbReference>
<feature type="domain" description="SnoaL-like" evidence="1">
    <location>
        <begin position="1"/>
        <end position="117"/>
    </location>
</feature>
<dbReference type="AlphaFoldDB" id="A0A1Y6CEM8"/>
<proteinExistence type="predicted"/>
<accession>A0A1Y6CEM8</accession>
<protein>
    <submittedName>
        <fullName evidence="2">SnoaL-like domain-containing protein</fullName>
    </submittedName>
</protein>
<name>A0A1Y6CEM8_9BACT</name>
<dbReference type="Proteomes" id="UP000192907">
    <property type="component" value="Unassembled WGS sequence"/>
</dbReference>
<dbReference type="InterPro" id="IPR032710">
    <property type="entry name" value="NTF2-like_dom_sf"/>
</dbReference>
<organism evidence="2 3">
    <name type="scientific">Pseudobacteriovorax antillogorgiicola</name>
    <dbReference type="NCBI Taxonomy" id="1513793"/>
    <lineage>
        <taxon>Bacteria</taxon>
        <taxon>Pseudomonadati</taxon>
        <taxon>Bdellovibrionota</taxon>
        <taxon>Oligoflexia</taxon>
        <taxon>Oligoflexales</taxon>
        <taxon>Pseudobacteriovoracaceae</taxon>
        <taxon>Pseudobacteriovorax</taxon>
    </lineage>
</organism>